<feature type="transmembrane region" description="Helical" evidence="2">
    <location>
        <begin position="204"/>
        <end position="228"/>
    </location>
</feature>
<feature type="transmembrane region" description="Helical" evidence="2">
    <location>
        <begin position="328"/>
        <end position="344"/>
    </location>
</feature>
<evidence type="ECO:0000256" key="1">
    <source>
        <dbReference type="SAM" id="MobiDB-lite"/>
    </source>
</evidence>
<comment type="caution">
    <text evidence="3">The sequence shown here is derived from an EMBL/GenBank/DDBJ whole genome shotgun (WGS) entry which is preliminary data.</text>
</comment>
<protein>
    <submittedName>
        <fullName evidence="3">Glycosyltransferase family 87 protein</fullName>
    </submittedName>
</protein>
<feature type="transmembrane region" description="Helical" evidence="2">
    <location>
        <begin position="403"/>
        <end position="420"/>
    </location>
</feature>
<dbReference type="EMBL" id="JBHUGA010000006">
    <property type="protein sequence ID" value="MFD1845556.1"/>
    <property type="molecule type" value="Genomic_DNA"/>
</dbReference>
<feature type="transmembrane region" description="Helical" evidence="2">
    <location>
        <begin position="373"/>
        <end position="391"/>
    </location>
</feature>
<keyword evidence="2" id="KW-0472">Membrane</keyword>
<dbReference type="RefSeq" id="WP_343877806.1">
    <property type="nucleotide sequence ID" value="NZ_BAAAIJ010000007.1"/>
</dbReference>
<accession>A0ABW4Q2H4</accession>
<keyword evidence="4" id="KW-1185">Reference proteome</keyword>
<evidence type="ECO:0000256" key="2">
    <source>
        <dbReference type="SAM" id="Phobius"/>
    </source>
</evidence>
<evidence type="ECO:0000313" key="4">
    <source>
        <dbReference type="Proteomes" id="UP001597307"/>
    </source>
</evidence>
<feature type="transmembrane region" description="Helical" evidence="2">
    <location>
        <begin position="164"/>
        <end position="192"/>
    </location>
</feature>
<proteinExistence type="predicted"/>
<gene>
    <name evidence="3" type="ORF">ACFSFX_02975</name>
</gene>
<feature type="transmembrane region" description="Helical" evidence="2">
    <location>
        <begin position="295"/>
        <end position="321"/>
    </location>
</feature>
<feature type="transmembrane region" description="Helical" evidence="2">
    <location>
        <begin position="235"/>
        <end position="256"/>
    </location>
</feature>
<name>A0ABW4Q2H4_9MICC</name>
<reference evidence="4" key="1">
    <citation type="journal article" date="2019" name="Int. J. Syst. Evol. Microbiol.">
        <title>The Global Catalogue of Microorganisms (GCM) 10K type strain sequencing project: providing services to taxonomists for standard genome sequencing and annotation.</title>
        <authorList>
            <consortium name="The Broad Institute Genomics Platform"/>
            <consortium name="The Broad Institute Genome Sequencing Center for Infectious Disease"/>
            <person name="Wu L."/>
            <person name="Ma J."/>
        </authorList>
    </citation>
    <scope>NUCLEOTIDE SEQUENCE [LARGE SCALE GENOMIC DNA]</scope>
    <source>
        <strain evidence="4">JCM 11496</strain>
    </source>
</reference>
<dbReference type="Proteomes" id="UP001597307">
    <property type="component" value="Unassembled WGS sequence"/>
</dbReference>
<sequence length="481" mass="52186">MGTGQSRRRPVRISVPSRADALLREFTELIGGPLGRKTSPGTIDPGAFTVERVLILLTTAAAALAVLIRNPCRVEGWLGPDRYYRACHSQWPEAFADLGAGTSFLQLGHSALTGAFAGVTAQLVPAGSTLRYYDLHSVLAVAAWLVTVYATMRMANRRPWDAAMVAVAPMIVVAGFLSWDLWAVMFAALGMLGFARGGFVSAGIFLGLGTAAAGYPLLIFVAVSLLAWRTRLFRGAALTGSVLAATWLAVNLPFAVYDPRGWTTPIADALTREAGPSSVWFAYNSMMARVGGWEMSAATATVLSAVAFTLLCAGIAALALLAPQRPRLAQLALLLVGALILSGKEYSPQYALWLIPLVALAYPKWRTFLTWQLFEAAHWWALMMYLGWQASGGNQQNNIDLPYYLLAVFGHMLATAYIMYRVTESILDPRQDPVRRLGIDDPQGGPFDHAPDHRRSGRRHVAAIGTRVRLSRPAPEPKDHP</sequence>
<keyword evidence="2" id="KW-0812">Transmembrane</keyword>
<feature type="region of interest" description="Disordered" evidence="1">
    <location>
        <begin position="437"/>
        <end position="459"/>
    </location>
</feature>
<organism evidence="3 4">
    <name type="scientific">Arthrobacter flavus</name>
    <dbReference type="NCBI Taxonomy" id="95172"/>
    <lineage>
        <taxon>Bacteria</taxon>
        <taxon>Bacillati</taxon>
        <taxon>Actinomycetota</taxon>
        <taxon>Actinomycetes</taxon>
        <taxon>Micrococcales</taxon>
        <taxon>Micrococcaceae</taxon>
        <taxon>Arthrobacter</taxon>
    </lineage>
</organism>
<evidence type="ECO:0000313" key="3">
    <source>
        <dbReference type="EMBL" id="MFD1845556.1"/>
    </source>
</evidence>
<keyword evidence="2" id="KW-1133">Transmembrane helix</keyword>